<protein>
    <submittedName>
        <fullName evidence="1">Uncharacterized protein</fullName>
    </submittedName>
</protein>
<sequence>MYTIQDNSGGLDSQKRTPDPMRYRKEHDQPRGGAKSVPRPDLSPEEGDFGGCFGLFKRKRGQEISIQSEKVREAQGSPRHSNEPSAIRPGGGGVVPGRDAPLSAVNAGDRKVLVQCNRQSIYLPVTPTTTSVDLINSAANCLSENIYTKSSVLLESFDKAGVQRPLRRYEHVRDVMNSWDDDKQNSLIVIPSVAAGANIQALGVSYVPREKPEETSFLLYYSQKVGSWDKRLITIRLDGQVVMTKKPKDKDVTTLCHLSDFDIYTPTARQASKKIKPPKKQHSKRGVQPIPQYAKLNGLTLPTRIVQTTR</sequence>
<dbReference type="EMBL" id="JAMKPW020000029">
    <property type="protein sequence ID" value="KAK8203583.1"/>
    <property type="molecule type" value="Genomic_DNA"/>
</dbReference>
<evidence type="ECO:0000313" key="2">
    <source>
        <dbReference type="Proteomes" id="UP001320706"/>
    </source>
</evidence>
<evidence type="ECO:0000313" key="1">
    <source>
        <dbReference type="EMBL" id="KAK8203583.1"/>
    </source>
</evidence>
<dbReference type="Proteomes" id="UP001320706">
    <property type="component" value="Unassembled WGS sequence"/>
</dbReference>
<name>A0ACC3S9X9_9PEZI</name>
<organism evidence="1 2">
    <name type="scientific">Zalaria obscura</name>
    <dbReference type="NCBI Taxonomy" id="2024903"/>
    <lineage>
        <taxon>Eukaryota</taxon>
        <taxon>Fungi</taxon>
        <taxon>Dikarya</taxon>
        <taxon>Ascomycota</taxon>
        <taxon>Pezizomycotina</taxon>
        <taxon>Dothideomycetes</taxon>
        <taxon>Dothideomycetidae</taxon>
        <taxon>Dothideales</taxon>
        <taxon>Zalariaceae</taxon>
        <taxon>Zalaria</taxon>
    </lineage>
</organism>
<comment type="caution">
    <text evidence="1">The sequence shown here is derived from an EMBL/GenBank/DDBJ whole genome shotgun (WGS) entry which is preliminary data.</text>
</comment>
<reference evidence="1" key="1">
    <citation type="submission" date="2024-02" db="EMBL/GenBank/DDBJ databases">
        <title>Metagenome Assembled Genome of Zalaria obscura JY119.</title>
        <authorList>
            <person name="Vighnesh L."/>
            <person name="Jagadeeshwari U."/>
            <person name="Venkata Ramana C."/>
            <person name="Sasikala C."/>
        </authorList>
    </citation>
    <scope>NUCLEOTIDE SEQUENCE</scope>
    <source>
        <strain evidence="1">JY119</strain>
    </source>
</reference>
<gene>
    <name evidence="1" type="ORF">M8818_005232</name>
</gene>
<accession>A0ACC3S9X9</accession>
<keyword evidence="2" id="KW-1185">Reference proteome</keyword>
<proteinExistence type="predicted"/>